<evidence type="ECO:0000256" key="7">
    <source>
        <dbReference type="ARBA" id="ARBA00022967"/>
    </source>
</evidence>
<evidence type="ECO:0000256" key="1">
    <source>
        <dbReference type="ARBA" id="ARBA00022448"/>
    </source>
</evidence>
<keyword evidence="6 10" id="KW-0067">ATP-binding</keyword>
<dbReference type="InterPro" id="IPR003593">
    <property type="entry name" value="AAA+_ATPase"/>
</dbReference>
<dbReference type="OrthoDB" id="304830at2"/>
<dbReference type="Pfam" id="PF00005">
    <property type="entry name" value="ABC_tran"/>
    <property type="match status" value="2"/>
</dbReference>
<dbReference type="InterPro" id="IPR050107">
    <property type="entry name" value="ABC_carbohydrate_import_ATPase"/>
</dbReference>
<evidence type="ECO:0000313" key="11">
    <source>
        <dbReference type="Proteomes" id="UP000184447"/>
    </source>
</evidence>
<dbReference type="GO" id="GO:0005524">
    <property type="term" value="F:ATP binding"/>
    <property type="evidence" value="ECO:0007669"/>
    <property type="project" value="UniProtKB-KW"/>
</dbReference>
<dbReference type="STRING" id="1121316.SAMN02745207_01071"/>
<keyword evidence="5" id="KW-0547">Nucleotide-binding</keyword>
<dbReference type="AlphaFoldDB" id="A0A1M5SW56"/>
<organism evidence="10 11">
    <name type="scientific">Clostridium grantii DSM 8605</name>
    <dbReference type="NCBI Taxonomy" id="1121316"/>
    <lineage>
        <taxon>Bacteria</taxon>
        <taxon>Bacillati</taxon>
        <taxon>Bacillota</taxon>
        <taxon>Clostridia</taxon>
        <taxon>Eubacteriales</taxon>
        <taxon>Clostridiaceae</taxon>
        <taxon>Clostridium</taxon>
    </lineage>
</organism>
<dbReference type="CDD" id="cd03215">
    <property type="entry name" value="ABC_Carb_Monos_II"/>
    <property type="match status" value="1"/>
</dbReference>
<dbReference type="InterPro" id="IPR017871">
    <property type="entry name" value="ABC_transporter-like_CS"/>
</dbReference>
<keyword evidence="1" id="KW-0813">Transport</keyword>
<dbReference type="Proteomes" id="UP000184447">
    <property type="component" value="Unassembled WGS sequence"/>
</dbReference>
<protein>
    <submittedName>
        <fullName evidence="10">Ribose transport system ATP-binding protein</fullName>
    </submittedName>
</protein>
<dbReference type="Gene3D" id="3.40.50.300">
    <property type="entry name" value="P-loop containing nucleotide triphosphate hydrolases"/>
    <property type="match status" value="2"/>
</dbReference>
<reference evidence="10 11" key="1">
    <citation type="submission" date="2016-11" db="EMBL/GenBank/DDBJ databases">
        <authorList>
            <person name="Jaros S."/>
            <person name="Januszkiewicz K."/>
            <person name="Wedrychowicz H."/>
        </authorList>
    </citation>
    <scope>NUCLEOTIDE SEQUENCE [LARGE SCALE GENOMIC DNA]</scope>
    <source>
        <strain evidence="10 11">DSM 8605</strain>
    </source>
</reference>
<evidence type="ECO:0000256" key="6">
    <source>
        <dbReference type="ARBA" id="ARBA00022840"/>
    </source>
</evidence>
<keyword evidence="2" id="KW-1003">Cell membrane</keyword>
<dbReference type="SMART" id="SM00382">
    <property type="entry name" value="AAA"/>
    <property type="match status" value="2"/>
</dbReference>
<keyword evidence="11" id="KW-1185">Reference proteome</keyword>
<dbReference type="CDD" id="cd03216">
    <property type="entry name" value="ABC_Carb_Monos_I"/>
    <property type="match status" value="1"/>
</dbReference>
<accession>A0A1M5SW56</accession>
<sequence>MKYIIEMKNVSKQFNGNFVLKNIDFKVTTGEVHAIIGENGAGKSTLMKILAGAVKADTGEILINGENVCNPNEKLMKTFGLEMIYQDISLFPDLNVAENIFIGRRPIKNLSFIKIIDWKKIFYETQYYLDSFDLKIHPKTLVKTLSIGQQKVIEIIKVVSKNATIIVMDEPTSALTEQEKENLFKMILEFKKINITTIFISHNLDEIKRIADSITILRDGEIVEICRIDEVNTNHLIKQMAGKSVKDRYPKLNVSIGKEVLSIRNLGYKKRINDINFTLKKGEIIGITGLSGAGRRTLAKTLFGIYKPTEGSIYINQKPVTIRSSKDAIASSISYITSNVNSEGLIDKMSISNNISITNLSRITRFGFINKKDEANSTGRLIKKLGIKQSGCDNVADLSGGNKKKVILAKWLYVNSKIIIFDEPTSGMDISSKVDIYNIMNEILRSGASIILISSDLPELIGMCDKIEIMCNGEIKKELKRNEFSQEKILFYASGGEDNDHKQTLGDIFTVGDNL</sequence>
<dbReference type="PANTHER" id="PTHR43790:SF3">
    <property type="entry name" value="D-ALLOSE IMPORT ATP-BINDING PROTEIN ALSA-RELATED"/>
    <property type="match status" value="1"/>
</dbReference>
<gene>
    <name evidence="10" type="ORF">SAMN02745207_01071</name>
</gene>
<evidence type="ECO:0000256" key="4">
    <source>
        <dbReference type="ARBA" id="ARBA00022737"/>
    </source>
</evidence>
<feature type="domain" description="ABC transporter" evidence="9">
    <location>
        <begin position="256"/>
        <end position="497"/>
    </location>
</feature>
<name>A0A1M5SW56_9CLOT</name>
<evidence type="ECO:0000256" key="5">
    <source>
        <dbReference type="ARBA" id="ARBA00022741"/>
    </source>
</evidence>
<keyword evidence="7" id="KW-1278">Translocase</keyword>
<keyword evidence="8" id="KW-0472">Membrane</keyword>
<evidence type="ECO:0000259" key="9">
    <source>
        <dbReference type="PROSITE" id="PS50893"/>
    </source>
</evidence>
<dbReference type="InterPro" id="IPR027417">
    <property type="entry name" value="P-loop_NTPase"/>
</dbReference>
<evidence type="ECO:0000313" key="10">
    <source>
        <dbReference type="EMBL" id="SHH42736.1"/>
    </source>
</evidence>
<proteinExistence type="predicted"/>
<feature type="domain" description="ABC transporter" evidence="9">
    <location>
        <begin position="5"/>
        <end position="244"/>
    </location>
</feature>
<dbReference type="PROSITE" id="PS00211">
    <property type="entry name" value="ABC_TRANSPORTER_1"/>
    <property type="match status" value="1"/>
</dbReference>
<dbReference type="RefSeq" id="WP_143160479.1">
    <property type="nucleotide sequence ID" value="NZ_FQXM01000005.1"/>
</dbReference>
<evidence type="ECO:0000256" key="3">
    <source>
        <dbReference type="ARBA" id="ARBA00022597"/>
    </source>
</evidence>
<evidence type="ECO:0000256" key="8">
    <source>
        <dbReference type="ARBA" id="ARBA00023136"/>
    </source>
</evidence>
<dbReference type="SUPFAM" id="SSF52540">
    <property type="entry name" value="P-loop containing nucleoside triphosphate hydrolases"/>
    <property type="match status" value="2"/>
</dbReference>
<evidence type="ECO:0000256" key="2">
    <source>
        <dbReference type="ARBA" id="ARBA00022475"/>
    </source>
</evidence>
<keyword evidence="3" id="KW-0762">Sugar transport</keyword>
<dbReference type="PANTHER" id="PTHR43790">
    <property type="entry name" value="CARBOHYDRATE TRANSPORT ATP-BINDING PROTEIN MG119-RELATED"/>
    <property type="match status" value="1"/>
</dbReference>
<dbReference type="PROSITE" id="PS50893">
    <property type="entry name" value="ABC_TRANSPORTER_2"/>
    <property type="match status" value="2"/>
</dbReference>
<keyword evidence="4" id="KW-0677">Repeat</keyword>
<dbReference type="GO" id="GO:0016887">
    <property type="term" value="F:ATP hydrolysis activity"/>
    <property type="evidence" value="ECO:0007669"/>
    <property type="project" value="InterPro"/>
</dbReference>
<dbReference type="EMBL" id="FQXM01000005">
    <property type="protein sequence ID" value="SHH42736.1"/>
    <property type="molecule type" value="Genomic_DNA"/>
</dbReference>
<dbReference type="InterPro" id="IPR003439">
    <property type="entry name" value="ABC_transporter-like_ATP-bd"/>
</dbReference>